<dbReference type="SMART" id="SM00353">
    <property type="entry name" value="HLH"/>
    <property type="match status" value="1"/>
</dbReference>
<evidence type="ECO:0000256" key="3">
    <source>
        <dbReference type="ARBA" id="ARBA00023125"/>
    </source>
</evidence>
<evidence type="ECO:0000256" key="1">
    <source>
        <dbReference type="ARBA" id="ARBA00004123"/>
    </source>
</evidence>
<dbReference type="SUPFAM" id="SSF47459">
    <property type="entry name" value="HLH, helix-loop-helix DNA-binding domain"/>
    <property type="match status" value="1"/>
</dbReference>
<dbReference type="GO" id="GO:0000978">
    <property type="term" value="F:RNA polymerase II cis-regulatory region sequence-specific DNA binding"/>
    <property type="evidence" value="ECO:0007669"/>
    <property type="project" value="TreeGrafter"/>
</dbReference>
<evidence type="ECO:0000313" key="8">
    <source>
        <dbReference type="Proteomes" id="UP000634136"/>
    </source>
</evidence>
<feature type="domain" description="BHLH" evidence="6">
    <location>
        <begin position="308"/>
        <end position="358"/>
    </location>
</feature>
<keyword evidence="8" id="KW-1185">Reference proteome</keyword>
<name>A0A835CC62_9FABA</name>
<keyword evidence="5" id="KW-0539">Nucleus</keyword>
<proteinExistence type="predicted"/>
<accession>A0A835CC62</accession>
<dbReference type="Proteomes" id="UP000634136">
    <property type="component" value="Unassembled WGS sequence"/>
</dbReference>
<dbReference type="Gene3D" id="4.10.280.10">
    <property type="entry name" value="Helix-loop-helix DNA-binding domain"/>
    <property type="match status" value="1"/>
</dbReference>
<sequence>MSVLYSPNTLKYSETELRRNPEMDSIPHLNSGLLRYRSAPSSLLTSLLNEEASRIVDHRHRRPSTSSEMEAMLAKLVSSSNNGWMMKQEETGDSVSEGHNGYNSNSYGSQVIYHSQAQQGNSGFDGSLSSNEAKLGCNDLIRQNGLFNNPSLENGFAAWRDVGNFRACDVSNGQASTSSTSGLNGTTTNLAFSSRPSSCSTHLPQIAENGNETLEEAPCVEARNDNGSNGKSSSYMPNFTSDFWDNDEIMFPTSEAFETQNADFGYQNVGLTRHLSLPTSSSSKLSSIEKFLHLQGSVPCKIRAKRGFATHPRSIAERVRRTRISERIKKLQDLFPKSDKQTSTADMLDLAVDYIKDLQKQVQVLSDTKAKCKCSSN</sequence>
<dbReference type="GO" id="GO:0005634">
    <property type="term" value="C:nucleus"/>
    <property type="evidence" value="ECO:0007669"/>
    <property type="project" value="UniProtKB-SubCell"/>
</dbReference>
<comment type="caution">
    <text evidence="7">The sequence shown here is derived from an EMBL/GenBank/DDBJ whole genome shotgun (WGS) entry which is preliminary data.</text>
</comment>
<dbReference type="AlphaFoldDB" id="A0A835CC62"/>
<comment type="subcellular location">
    <subcellularLocation>
        <location evidence="1">Nucleus</location>
    </subcellularLocation>
</comment>
<dbReference type="PROSITE" id="PS50888">
    <property type="entry name" value="BHLH"/>
    <property type="match status" value="1"/>
</dbReference>
<dbReference type="PANTHER" id="PTHR16223">
    <property type="entry name" value="TRANSCRIPTION FACTOR BHLH83-RELATED"/>
    <property type="match status" value="1"/>
</dbReference>
<dbReference type="InterPro" id="IPR045843">
    <property type="entry name" value="IND-like"/>
</dbReference>
<keyword evidence="2" id="KW-0805">Transcription regulation</keyword>
<dbReference type="EMBL" id="JAAIUW010000004">
    <property type="protein sequence ID" value="KAF7835995.1"/>
    <property type="molecule type" value="Genomic_DNA"/>
</dbReference>
<dbReference type="GO" id="GO:0000981">
    <property type="term" value="F:DNA-binding transcription factor activity, RNA polymerase II-specific"/>
    <property type="evidence" value="ECO:0007669"/>
    <property type="project" value="TreeGrafter"/>
</dbReference>
<dbReference type="FunFam" id="4.10.280.10:FF:000021">
    <property type="entry name" value="Transcription factor bHLH130 family"/>
    <property type="match status" value="1"/>
</dbReference>
<organism evidence="7 8">
    <name type="scientific">Senna tora</name>
    <dbReference type="NCBI Taxonomy" id="362788"/>
    <lineage>
        <taxon>Eukaryota</taxon>
        <taxon>Viridiplantae</taxon>
        <taxon>Streptophyta</taxon>
        <taxon>Embryophyta</taxon>
        <taxon>Tracheophyta</taxon>
        <taxon>Spermatophyta</taxon>
        <taxon>Magnoliopsida</taxon>
        <taxon>eudicotyledons</taxon>
        <taxon>Gunneridae</taxon>
        <taxon>Pentapetalae</taxon>
        <taxon>rosids</taxon>
        <taxon>fabids</taxon>
        <taxon>Fabales</taxon>
        <taxon>Fabaceae</taxon>
        <taxon>Caesalpinioideae</taxon>
        <taxon>Cassia clade</taxon>
        <taxon>Senna</taxon>
    </lineage>
</organism>
<dbReference type="InterPro" id="IPR011598">
    <property type="entry name" value="bHLH_dom"/>
</dbReference>
<evidence type="ECO:0000256" key="2">
    <source>
        <dbReference type="ARBA" id="ARBA00023015"/>
    </source>
</evidence>
<protein>
    <submittedName>
        <fullName evidence="7">Transcription factor bHLH130</fullName>
    </submittedName>
</protein>
<gene>
    <name evidence="7" type="ORF">G2W53_010854</name>
</gene>
<dbReference type="Pfam" id="PF00010">
    <property type="entry name" value="HLH"/>
    <property type="match status" value="1"/>
</dbReference>
<evidence type="ECO:0000259" key="6">
    <source>
        <dbReference type="PROSITE" id="PS50888"/>
    </source>
</evidence>
<keyword evidence="4" id="KW-0804">Transcription</keyword>
<reference evidence="7" key="1">
    <citation type="submission" date="2020-09" db="EMBL/GenBank/DDBJ databases">
        <title>Genome-Enabled Discovery of Anthraquinone Biosynthesis in Senna tora.</title>
        <authorList>
            <person name="Kang S.-H."/>
            <person name="Pandey R.P."/>
            <person name="Lee C.-M."/>
            <person name="Sim J.-S."/>
            <person name="Jeong J.-T."/>
            <person name="Choi B.-S."/>
            <person name="Jung M."/>
            <person name="Ginzburg D."/>
            <person name="Zhao K."/>
            <person name="Won S.Y."/>
            <person name="Oh T.-J."/>
            <person name="Yu Y."/>
            <person name="Kim N.-H."/>
            <person name="Lee O.R."/>
            <person name="Lee T.-H."/>
            <person name="Bashyal P."/>
            <person name="Kim T.-S."/>
            <person name="Lee W.-H."/>
            <person name="Kawkins C."/>
            <person name="Kim C.-K."/>
            <person name="Kim J.S."/>
            <person name="Ahn B.O."/>
            <person name="Rhee S.Y."/>
            <person name="Sohng J.K."/>
        </authorList>
    </citation>
    <scope>NUCLEOTIDE SEQUENCE</scope>
    <source>
        <tissue evidence="7">Leaf</tissue>
    </source>
</reference>
<dbReference type="InterPro" id="IPR036638">
    <property type="entry name" value="HLH_DNA-bd_sf"/>
</dbReference>
<dbReference type="GO" id="GO:0046983">
    <property type="term" value="F:protein dimerization activity"/>
    <property type="evidence" value="ECO:0007669"/>
    <property type="project" value="InterPro"/>
</dbReference>
<keyword evidence="3" id="KW-0238">DNA-binding</keyword>
<evidence type="ECO:0000313" key="7">
    <source>
        <dbReference type="EMBL" id="KAF7835995.1"/>
    </source>
</evidence>
<dbReference type="OrthoDB" id="2019494at2759"/>
<evidence type="ECO:0000256" key="5">
    <source>
        <dbReference type="ARBA" id="ARBA00023242"/>
    </source>
</evidence>
<dbReference type="PANTHER" id="PTHR16223:SF345">
    <property type="entry name" value="TRANSCRIPTION FACTOR BHLH130-LIKE"/>
    <property type="match status" value="1"/>
</dbReference>
<evidence type="ECO:0000256" key="4">
    <source>
        <dbReference type="ARBA" id="ARBA00023163"/>
    </source>
</evidence>